<dbReference type="AlphaFoldDB" id="A0A7L0E0L4"/>
<comment type="similarity">
    <text evidence="2 10">Belongs to the DNAAF1 family.</text>
</comment>
<accession>A0A7L0E0L4</accession>
<dbReference type="InterPro" id="IPR001611">
    <property type="entry name" value="Leu-rich_rpt"/>
</dbReference>
<dbReference type="GO" id="GO:0070840">
    <property type="term" value="F:dynein complex binding"/>
    <property type="evidence" value="ECO:0007669"/>
    <property type="project" value="UniProtKB-UniRule"/>
</dbReference>
<dbReference type="GO" id="GO:0035082">
    <property type="term" value="P:axoneme assembly"/>
    <property type="evidence" value="ECO:0007669"/>
    <property type="project" value="TreeGrafter"/>
</dbReference>
<evidence type="ECO:0000313" key="13">
    <source>
        <dbReference type="Proteomes" id="UP000550660"/>
    </source>
</evidence>
<evidence type="ECO:0000256" key="2">
    <source>
        <dbReference type="ARBA" id="ARBA00006453"/>
    </source>
</evidence>
<evidence type="ECO:0000313" key="12">
    <source>
        <dbReference type="EMBL" id="NXJ76620.1"/>
    </source>
</evidence>
<evidence type="ECO:0000256" key="9">
    <source>
        <dbReference type="ARBA" id="ARBA00046066"/>
    </source>
</evidence>
<dbReference type="InterPro" id="IPR032675">
    <property type="entry name" value="LRR_dom_sf"/>
</dbReference>
<evidence type="ECO:0000256" key="10">
    <source>
        <dbReference type="RuleBase" id="RU364076"/>
    </source>
</evidence>
<organism evidence="12 13">
    <name type="scientific">Trogon melanurus</name>
    <name type="common">Black-tailed trogon</name>
    <dbReference type="NCBI Taxonomy" id="56311"/>
    <lineage>
        <taxon>Eukaryota</taxon>
        <taxon>Metazoa</taxon>
        <taxon>Chordata</taxon>
        <taxon>Craniata</taxon>
        <taxon>Vertebrata</taxon>
        <taxon>Euteleostomi</taxon>
        <taxon>Archelosauria</taxon>
        <taxon>Archosauria</taxon>
        <taxon>Dinosauria</taxon>
        <taxon>Saurischia</taxon>
        <taxon>Theropoda</taxon>
        <taxon>Coelurosauria</taxon>
        <taxon>Aves</taxon>
        <taxon>Neognathae</taxon>
        <taxon>Neoaves</taxon>
        <taxon>Telluraves</taxon>
        <taxon>Coraciimorphae</taxon>
        <taxon>Trogoniformes</taxon>
        <taxon>Trogonidae</taxon>
        <taxon>Trogon</taxon>
    </lineage>
</organism>
<feature type="region of interest" description="Disordered" evidence="11">
    <location>
        <begin position="14"/>
        <end position="40"/>
    </location>
</feature>
<dbReference type="FunFam" id="3.80.10.10:FF:000331">
    <property type="entry name" value="Dynein assembly factor 1, axonemal homolog"/>
    <property type="match status" value="1"/>
</dbReference>
<dbReference type="SMART" id="SM00365">
    <property type="entry name" value="LRR_SD22"/>
    <property type="match status" value="4"/>
</dbReference>
<keyword evidence="6 10" id="KW-0969">Cilium</keyword>
<proteinExistence type="inferred from homology"/>
<dbReference type="InterPro" id="IPR050576">
    <property type="entry name" value="Cilia_flagella_integrity"/>
</dbReference>
<feature type="non-terminal residue" evidence="12">
    <location>
        <position position="1"/>
    </location>
</feature>
<evidence type="ECO:0000256" key="8">
    <source>
        <dbReference type="ARBA" id="ARBA00024429"/>
    </source>
</evidence>
<keyword evidence="3" id="KW-0597">Phosphoprotein</keyword>
<dbReference type="PANTHER" id="PTHR45973">
    <property type="entry name" value="PROTEIN PHOSPHATASE 1 REGULATORY SUBUNIT SDS22-RELATED"/>
    <property type="match status" value="1"/>
</dbReference>
<comment type="caution">
    <text evidence="12">The sequence shown here is derived from an EMBL/GenBank/DDBJ whole genome shotgun (WGS) entry which is preliminary data.</text>
</comment>
<dbReference type="PANTHER" id="PTHR45973:SF19">
    <property type="entry name" value="DYNEIN AXONEMAL ASSEMBLY FACTOR 1"/>
    <property type="match status" value="1"/>
</dbReference>
<evidence type="ECO:0000256" key="5">
    <source>
        <dbReference type="ARBA" id="ARBA00022737"/>
    </source>
</evidence>
<feature type="region of interest" description="Disordered" evidence="11">
    <location>
        <begin position="480"/>
        <end position="505"/>
    </location>
</feature>
<evidence type="ECO:0000256" key="11">
    <source>
        <dbReference type="SAM" id="MobiDB-lite"/>
    </source>
</evidence>
<dbReference type="Pfam" id="PF14580">
    <property type="entry name" value="LRR_9"/>
    <property type="match status" value="1"/>
</dbReference>
<gene>
    <name evidence="12" type="primary">Dnaaf1</name>
    <name evidence="12" type="ORF">TROMEL_R03368</name>
</gene>
<evidence type="ECO:0000256" key="4">
    <source>
        <dbReference type="ARBA" id="ARBA00022614"/>
    </source>
</evidence>
<comment type="subcellular location">
    <subcellularLocation>
        <location evidence="1 10">Cell projection</location>
        <location evidence="1 10">Cilium</location>
    </subcellularLocation>
</comment>
<keyword evidence="13" id="KW-1185">Reference proteome</keyword>
<protein>
    <recommendedName>
        <fullName evidence="8 10">Dynein axonemal assembly factor 1</fullName>
    </recommendedName>
</protein>
<dbReference type="EMBL" id="VXAG01000154">
    <property type="protein sequence ID" value="NXJ76620.1"/>
    <property type="molecule type" value="Genomic_DNA"/>
</dbReference>
<dbReference type="PROSITE" id="PS51450">
    <property type="entry name" value="LRR"/>
    <property type="match status" value="4"/>
</dbReference>
<evidence type="ECO:0000256" key="1">
    <source>
        <dbReference type="ARBA" id="ARBA00004138"/>
    </source>
</evidence>
<name>A0A7L0E0L4_TROML</name>
<evidence type="ECO:0000256" key="3">
    <source>
        <dbReference type="ARBA" id="ARBA00022553"/>
    </source>
</evidence>
<dbReference type="Gene3D" id="3.80.10.10">
    <property type="entry name" value="Ribonuclease Inhibitor"/>
    <property type="match status" value="2"/>
</dbReference>
<feature type="non-terminal residue" evidence="12">
    <location>
        <position position="505"/>
    </location>
</feature>
<dbReference type="Proteomes" id="UP000550660">
    <property type="component" value="Unassembled WGS sequence"/>
</dbReference>
<dbReference type="FunFam" id="3.80.10.10:FF:000166">
    <property type="entry name" value="Dynein assembly factor 1, axonemal"/>
    <property type="match status" value="1"/>
</dbReference>
<evidence type="ECO:0000256" key="6">
    <source>
        <dbReference type="ARBA" id="ARBA00023069"/>
    </source>
</evidence>
<reference evidence="12 13" key="1">
    <citation type="submission" date="2019-09" db="EMBL/GenBank/DDBJ databases">
        <title>Bird 10,000 Genomes (B10K) Project - Family phase.</title>
        <authorList>
            <person name="Zhang G."/>
        </authorList>
    </citation>
    <scope>NUCLEOTIDE SEQUENCE [LARGE SCALE GENOMIC DNA]</scope>
    <source>
        <strain evidence="12">B10K-DU-007-40</strain>
        <tissue evidence="12">Mixed tissue sample</tissue>
    </source>
</reference>
<feature type="compositionally biased region" description="Basic and acidic residues" evidence="11">
    <location>
        <begin position="18"/>
        <end position="30"/>
    </location>
</feature>
<dbReference type="GO" id="GO:0005930">
    <property type="term" value="C:axoneme"/>
    <property type="evidence" value="ECO:0007669"/>
    <property type="project" value="TreeGrafter"/>
</dbReference>
<evidence type="ECO:0000256" key="7">
    <source>
        <dbReference type="ARBA" id="ARBA00023273"/>
    </source>
</evidence>
<keyword evidence="7 10" id="KW-0966">Cell projection</keyword>
<keyword evidence="5 10" id="KW-0677">Repeat</keyword>
<dbReference type="OrthoDB" id="1904536at2759"/>
<feature type="compositionally biased region" description="Basic and acidic residues" evidence="11">
    <location>
        <begin position="486"/>
        <end position="498"/>
    </location>
</feature>
<keyword evidence="4 10" id="KW-0433">Leucine-rich repeat</keyword>
<dbReference type="SUPFAM" id="SSF52075">
    <property type="entry name" value="Outer arm dynein light chain 1"/>
    <property type="match status" value="1"/>
</dbReference>
<sequence length="505" mass="57744">KDVKTQEKVINCMSRADQQSEQKSDGDHKSVTSSFGQRPEEERGCIRMTKKVLRDICKQQKLYMTPYLNDTLYLHYKGFDRLENLEEYTGLKCLWLQCNGLTKIENLEALTELRCLYLQLNLINKIENLEPLQKLNSLNISNNYIKTVENLACLKVLQTLQIAHNKLQTVEDIQHLQECPSISVLDLSHNNLRDPNIITILEAMPNLHVLNLMGNQVIKEIANYRKTLTVRLKLLTYLDDRPVFPKDRACAEAWAVGGLEAEKTEREKWETRERKKIQDSVDALAAIRQKAEEKKRQKYMEGRDASAKCGNGDAADILEDIPREKATTEKAMLPELAKCAETKQIKLETPGKLYVDELPDLEDIDVSEFPPEEGIFVQKPEYTPKIEIISETTNDSGSVLEENNKSMFENSVGEVPTAIFSKACKIREGHEKEHLRPFIDSFFTEPANSERRLGIKDKQAIPSKPLIEEIIAEPQDDLLLSPVCKPPHDPRPWEEDSKITVTYPG</sequence>
<comment type="function">
    <text evidence="9 10">Cilium-specific protein required for the stability of the ciliary architecture. Plays a role in cytoplasmic preassembly of dynein arms. Involved in regulation of microtubule-based cilia and actin-based brush border microvilli.</text>
</comment>